<feature type="site" description="Interaction with DNA" evidence="3">
    <location>
        <position position="508"/>
    </location>
</feature>
<dbReference type="GO" id="GO:0005634">
    <property type="term" value="C:nucleus"/>
    <property type="evidence" value="ECO:0007669"/>
    <property type="project" value="InterPro"/>
</dbReference>
<accession>A0A423XMP0</accession>
<dbReference type="GO" id="GO:0006281">
    <property type="term" value="P:DNA repair"/>
    <property type="evidence" value="ECO:0007669"/>
    <property type="project" value="InterPro"/>
</dbReference>
<dbReference type="PANTHER" id="PTHR12415:SF4">
    <property type="entry name" value="TYROSYL-DNA PHOSPHODIESTERASE DOMAIN-CONTAINING PROTEIN"/>
    <property type="match status" value="1"/>
</dbReference>
<dbReference type="InParanoid" id="A0A423XMP0"/>
<dbReference type="GO" id="GO:0003690">
    <property type="term" value="F:double-stranded DNA binding"/>
    <property type="evidence" value="ECO:0007669"/>
    <property type="project" value="TreeGrafter"/>
</dbReference>
<dbReference type="GO" id="GO:0003697">
    <property type="term" value="F:single-stranded DNA binding"/>
    <property type="evidence" value="ECO:0007669"/>
    <property type="project" value="TreeGrafter"/>
</dbReference>
<proteinExistence type="predicted"/>
<dbReference type="PROSITE" id="PS50330">
    <property type="entry name" value="UIM"/>
    <property type="match status" value="1"/>
</dbReference>
<keyword evidence="6" id="KW-1185">Reference proteome</keyword>
<evidence type="ECO:0000313" key="6">
    <source>
        <dbReference type="Proteomes" id="UP000285146"/>
    </source>
</evidence>
<dbReference type="STRING" id="1230097.A0A423XMP0"/>
<organism evidence="5 6">
    <name type="scientific">Cytospora leucostoma</name>
    <dbReference type="NCBI Taxonomy" id="1230097"/>
    <lineage>
        <taxon>Eukaryota</taxon>
        <taxon>Fungi</taxon>
        <taxon>Dikarya</taxon>
        <taxon>Ascomycota</taxon>
        <taxon>Pezizomycotina</taxon>
        <taxon>Sordariomycetes</taxon>
        <taxon>Sordariomycetidae</taxon>
        <taxon>Diaporthales</taxon>
        <taxon>Cytosporaceae</taxon>
        <taxon>Cytospora</taxon>
    </lineage>
</organism>
<dbReference type="OrthoDB" id="47785at2759"/>
<dbReference type="InterPro" id="IPR010347">
    <property type="entry name" value="Tdp1"/>
</dbReference>
<dbReference type="Proteomes" id="UP000285146">
    <property type="component" value="Unassembled WGS sequence"/>
</dbReference>
<dbReference type="Pfam" id="PF02809">
    <property type="entry name" value="UIM"/>
    <property type="match status" value="1"/>
</dbReference>
<feature type="region of interest" description="Disordered" evidence="4">
    <location>
        <begin position="105"/>
        <end position="129"/>
    </location>
</feature>
<dbReference type="CDD" id="cd09122">
    <property type="entry name" value="PLDc_Tdp1_1"/>
    <property type="match status" value="1"/>
</dbReference>
<feature type="active site" description="Proton donor/acceptor" evidence="1">
    <location>
        <position position="479"/>
    </location>
</feature>
<dbReference type="InterPro" id="IPR003903">
    <property type="entry name" value="UIM_dom"/>
</dbReference>
<feature type="active site" description="Nucleophile" evidence="1">
    <location>
        <position position="243"/>
    </location>
</feature>
<evidence type="ECO:0000256" key="2">
    <source>
        <dbReference type="PIRSR" id="PIRSR610347-2"/>
    </source>
</evidence>
<dbReference type="CDD" id="cd09123">
    <property type="entry name" value="PLDc_Tdp1_2"/>
    <property type="match status" value="1"/>
</dbReference>
<dbReference type="Pfam" id="PF06087">
    <property type="entry name" value="Tyr-DNA_phospho"/>
    <property type="match status" value="1"/>
</dbReference>
<evidence type="ECO:0000256" key="4">
    <source>
        <dbReference type="SAM" id="MobiDB-lite"/>
    </source>
</evidence>
<feature type="binding site" evidence="2">
    <location>
        <position position="245"/>
    </location>
    <ligand>
        <name>substrate</name>
    </ligand>
</feature>
<dbReference type="EMBL" id="LKEB01000002">
    <property type="protein sequence ID" value="ROW17702.1"/>
    <property type="molecule type" value="Genomic_DNA"/>
</dbReference>
<sequence>MASNRLADFNGGDDEEEALQQAIAMSLGETPRASVSASVTMDARSSPEVVSFPATSMSALGLDRRKMEEERLARLKKRKKESGFNVQEREEVLPPAQRRRLMNVQPADEPTASQPVLPTPPTNLTSNVHNDETSLRTTSVYATARLPYPKGIVLRTWARGSPRGDDIKIEEVLQKDALELAVFSSYQWDEEWLMAKLNLTKTKVLLIAYAADEATKAAMRDNVPATVIRFCFPPMEHGASCMHSKLQLLKYPKYIRIVVPTGNLVAYDWGETGVMENMVFLIDLPRIEDHAKRSTNVLTPFGIELQFFLKAQGVDEKMVASLRNYDFSETSRYGGGSHSNMDVWQRTGYCGLGRTVKALGLDSDGHIDMDYICSSIGAVNNDLLTALYNACKGDSGVKEYEARTGKPRKKKDVSTAANQRDFAGHIRVYFPSGDTVRQSRGGPNSAGTISFQSRWWDSESFPSEVLRDSRPARPGLLLHSKIIFVRRPVSETDGSASGWAYVGSHNLSESAWGRLVKDRNTGQPKLNARNWECGVLIPVSTSQGLKAKDTVSYGTTEGPQMLDLFRDAVPIPVELPGAPYADGDKAMLRPWFYQEN</sequence>
<comment type="caution">
    <text evidence="5">The sequence shown here is derived from an EMBL/GenBank/DDBJ whole genome shotgun (WGS) entry which is preliminary data.</text>
</comment>
<dbReference type="SUPFAM" id="SSF56024">
    <property type="entry name" value="Phospholipase D/nuclease"/>
    <property type="match status" value="2"/>
</dbReference>
<feature type="binding site" evidence="2">
    <location>
        <position position="481"/>
    </location>
    <ligand>
        <name>substrate</name>
    </ligand>
</feature>
<dbReference type="Gene3D" id="3.30.870.10">
    <property type="entry name" value="Endonuclease Chain A"/>
    <property type="match status" value="2"/>
</dbReference>
<protein>
    <recommendedName>
        <fullName evidence="7">PLD phosphodiesterase domain-containing protein</fullName>
    </recommendedName>
</protein>
<reference evidence="5 6" key="1">
    <citation type="submission" date="2015-09" db="EMBL/GenBank/DDBJ databases">
        <title>Host preference determinants of Valsa canker pathogens revealed by comparative genomics.</title>
        <authorList>
            <person name="Yin Z."/>
            <person name="Huang L."/>
        </authorList>
    </citation>
    <scope>NUCLEOTIDE SEQUENCE [LARGE SCALE GENOMIC DNA]</scope>
    <source>
        <strain evidence="5 6">SXYLt</strain>
    </source>
</reference>
<evidence type="ECO:0000256" key="3">
    <source>
        <dbReference type="PIRSR" id="PIRSR610347-3"/>
    </source>
</evidence>
<evidence type="ECO:0000256" key="1">
    <source>
        <dbReference type="PIRSR" id="PIRSR610347-1"/>
    </source>
</evidence>
<gene>
    <name evidence="5" type="ORF">VPNG_00644</name>
</gene>
<dbReference type="AlphaFoldDB" id="A0A423XMP0"/>
<evidence type="ECO:0008006" key="7">
    <source>
        <dbReference type="Google" id="ProtNLM"/>
    </source>
</evidence>
<dbReference type="PANTHER" id="PTHR12415">
    <property type="entry name" value="TYROSYL-DNA PHOSPHODIESTERASE 1"/>
    <property type="match status" value="1"/>
</dbReference>
<feature type="compositionally biased region" description="Polar residues" evidence="4">
    <location>
        <begin position="111"/>
        <end position="128"/>
    </location>
</feature>
<evidence type="ECO:0000313" key="5">
    <source>
        <dbReference type="EMBL" id="ROW17702.1"/>
    </source>
</evidence>
<dbReference type="GO" id="GO:0017005">
    <property type="term" value="F:3'-tyrosyl-DNA phosphodiesterase activity"/>
    <property type="evidence" value="ECO:0007669"/>
    <property type="project" value="TreeGrafter"/>
</dbReference>
<name>A0A423XMP0_9PEZI</name>
<feature type="region of interest" description="Disordered" evidence="4">
    <location>
        <begin position="27"/>
        <end position="48"/>
    </location>
</feature>